<evidence type="ECO:0000256" key="3">
    <source>
        <dbReference type="ARBA" id="ARBA00022692"/>
    </source>
</evidence>
<dbReference type="RefSeq" id="WP_020886282.1">
    <property type="nucleotide sequence ID" value="NZ_ATHI01000005.1"/>
</dbReference>
<dbReference type="InterPro" id="IPR036866">
    <property type="entry name" value="RibonucZ/Hydroxyglut_hydro"/>
</dbReference>
<evidence type="ECO:0000313" key="9">
    <source>
        <dbReference type="EMBL" id="EPR35033.1"/>
    </source>
</evidence>
<dbReference type="InterPro" id="IPR004477">
    <property type="entry name" value="ComEC_N"/>
</dbReference>
<evidence type="ECO:0000256" key="1">
    <source>
        <dbReference type="ARBA" id="ARBA00004651"/>
    </source>
</evidence>
<evidence type="ECO:0000313" key="10">
    <source>
        <dbReference type="Proteomes" id="UP000014975"/>
    </source>
</evidence>
<name>S7URT7_9BACT</name>
<dbReference type="eggNOG" id="COG0658">
    <property type="taxonomic scope" value="Bacteria"/>
</dbReference>
<evidence type="ECO:0000256" key="7">
    <source>
        <dbReference type="SAM" id="Phobius"/>
    </source>
</evidence>
<dbReference type="PATRIC" id="fig|1121439.3.peg.789"/>
<comment type="caution">
    <text evidence="9">The sequence shown here is derived from an EMBL/GenBank/DDBJ whole genome shotgun (WGS) entry which is preliminary data.</text>
</comment>
<reference evidence="9 10" key="1">
    <citation type="journal article" date="2013" name="Genome Announc.">
        <title>Draft genome sequences for three mercury-methylating, sulfate-reducing bacteria.</title>
        <authorList>
            <person name="Brown S.D."/>
            <person name="Hurt R.A.Jr."/>
            <person name="Gilmour C.C."/>
            <person name="Elias D.A."/>
        </authorList>
    </citation>
    <scope>NUCLEOTIDE SEQUENCE [LARGE SCALE GENOMIC DNA]</scope>
    <source>
        <strain evidence="9 10">DSM 16529</strain>
    </source>
</reference>
<dbReference type="SUPFAM" id="SSF56281">
    <property type="entry name" value="Metallo-hydrolase/oxidoreductase"/>
    <property type="match status" value="1"/>
</dbReference>
<dbReference type="eggNOG" id="COG2333">
    <property type="taxonomic scope" value="Bacteria"/>
</dbReference>
<keyword evidence="2" id="KW-1003">Cell membrane</keyword>
<dbReference type="PANTHER" id="PTHR30619">
    <property type="entry name" value="DNA INTERNALIZATION/COMPETENCE PROTEIN COMEC/REC2"/>
    <property type="match status" value="1"/>
</dbReference>
<proteinExistence type="predicted"/>
<accession>S7URT7</accession>
<keyword evidence="10" id="KW-1185">Reference proteome</keyword>
<feature type="transmembrane region" description="Helical" evidence="7">
    <location>
        <begin position="396"/>
        <end position="417"/>
    </location>
</feature>
<dbReference type="InterPro" id="IPR052159">
    <property type="entry name" value="Competence_DNA_uptake"/>
</dbReference>
<feature type="transmembrane region" description="Helical" evidence="7">
    <location>
        <begin position="483"/>
        <end position="508"/>
    </location>
</feature>
<feature type="transmembrane region" description="Helical" evidence="7">
    <location>
        <begin position="249"/>
        <end position="271"/>
    </location>
</feature>
<comment type="subcellular location">
    <subcellularLocation>
        <location evidence="1">Cell membrane</location>
        <topology evidence="1">Multi-pass membrane protein</topology>
    </subcellularLocation>
</comment>
<keyword evidence="5 7" id="KW-0472">Membrane</keyword>
<dbReference type="InterPro" id="IPR001279">
    <property type="entry name" value="Metallo-B-lactamas"/>
</dbReference>
<dbReference type="CDD" id="cd07731">
    <property type="entry name" value="ComA-like_MBL-fold"/>
    <property type="match status" value="1"/>
</dbReference>
<dbReference type="InterPro" id="IPR035681">
    <property type="entry name" value="ComA-like_MBL"/>
</dbReference>
<dbReference type="Pfam" id="PF03772">
    <property type="entry name" value="Competence"/>
    <property type="match status" value="1"/>
</dbReference>
<feature type="domain" description="Metallo-beta-lactamase" evidence="8">
    <location>
        <begin position="549"/>
        <end position="752"/>
    </location>
</feature>
<dbReference type="InterPro" id="IPR025405">
    <property type="entry name" value="DUF4131"/>
</dbReference>
<feature type="region of interest" description="Disordered" evidence="6">
    <location>
        <begin position="801"/>
        <end position="825"/>
    </location>
</feature>
<dbReference type="SMART" id="SM00849">
    <property type="entry name" value="Lactamase_B"/>
    <property type="match status" value="1"/>
</dbReference>
<dbReference type="AlphaFoldDB" id="S7URT7"/>
<dbReference type="Pfam" id="PF13567">
    <property type="entry name" value="DUF4131"/>
    <property type="match status" value="1"/>
</dbReference>
<keyword evidence="3 7" id="KW-0812">Transmembrane</keyword>
<dbReference type="GO" id="GO:0030420">
    <property type="term" value="P:establishment of competence for transformation"/>
    <property type="evidence" value="ECO:0007669"/>
    <property type="project" value="InterPro"/>
</dbReference>
<evidence type="ECO:0000256" key="2">
    <source>
        <dbReference type="ARBA" id="ARBA00022475"/>
    </source>
</evidence>
<feature type="transmembrane region" description="Helical" evidence="7">
    <location>
        <begin position="283"/>
        <end position="301"/>
    </location>
</feature>
<gene>
    <name evidence="9" type="ORF">dsat_2396</name>
</gene>
<feature type="transmembrane region" description="Helical" evidence="7">
    <location>
        <begin position="57"/>
        <end position="76"/>
    </location>
</feature>
<feature type="transmembrane region" description="Helical" evidence="7">
    <location>
        <begin position="12"/>
        <end position="45"/>
    </location>
</feature>
<dbReference type="Gene3D" id="3.60.15.10">
    <property type="entry name" value="Ribonuclease Z/Hydroxyacylglutathione hydrolase-like"/>
    <property type="match status" value="1"/>
</dbReference>
<keyword evidence="4 7" id="KW-1133">Transmembrane helix</keyword>
<evidence type="ECO:0000256" key="5">
    <source>
        <dbReference type="ARBA" id="ARBA00023136"/>
    </source>
</evidence>
<dbReference type="PANTHER" id="PTHR30619:SF1">
    <property type="entry name" value="RECOMBINATION PROTEIN 2"/>
    <property type="match status" value="1"/>
</dbReference>
<dbReference type="STRING" id="1121439.dsat_2396"/>
<feature type="transmembrane region" description="Helical" evidence="7">
    <location>
        <begin position="330"/>
        <end position="350"/>
    </location>
</feature>
<feature type="transmembrane region" description="Helical" evidence="7">
    <location>
        <begin position="356"/>
        <end position="375"/>
    </location>
</feature>
<protein>
    <submittedName>
        <fullName evidence="9">DNA internalization-related competence protein ComEC/Rec2</fullName>
    </submittedName>
</protein>
<dbReference type="GO" id="GO:0005886">
    <property type="term" value="C:plasma membrane"/>
    <property type="evidence" value="ECO:0007669"/>
    <property type="project" value="UniProtKB-SubCell"/>
</dbReference>
<dbReference type="Proteomes" id="UP000014975">
    <property type="component" value="Unassembled WGS sequence"/>
</dbReference>
<evidence type="ECO:0000259" key="8">
    <source>
        <dbReference type="SMART" id="SM00849"/>
    </source>
</evidence>
<dbReference type="InterPro" id="IPR004797">
    <property type="entry name" value="Competence_ComEC/Rec2"/>
</dbReference>
<feature type="compositionally biased region" description="Basic and acidic residues" evidence="6">
    <location>
        <begin position="808"/>
        <end position="825"/>
    </location>
</feature>
<feature type="transmembrane region" description="Helical" evidence="7">
    <location>
        <begin position="437"/>
        <end position="462"/>
    </location>
</feature>
<dbReference type="NCBIfam" id="TIGR00361">
    <property type="entry name" value="ComEC_Rec2"/>
    <property type="match status" value="1"/>
</dbReference>
<dbReference type="EMBL" id="ATHI01000005">
    <property type="protein sequence ID" value="EPR35033.1"/>
    <property type="molecule type" value="Genomic_DNA"/>
</dbReference>
<evidence type="ECO:0000256" key="6">
    <source>
        <dbReference type="SAM" id="MobiDB-lite"/>
    </source>
</evidence>
<sequence length="825" mass="88082">MRQTEQTGPRGLFLWQLLLLAYGAGIVALRDPLMGAVGLAVLGLCIRSGDPVRFRPLPLLAVFVLGFCLAAVRLPAQPEIPAWIIERERVELSGLVVEAEQRPEGAWRLILDDLACLREDGAHETLPGRLVLSWHYPPRPPAPGARLTTSTRVYPQGGFRNFGGADFTFYWQTRGAFWRAYARGDAATLEAPGVLGIWARRLALVERLSALAPKGQAGALVTALLAGDRSGLSQESVERLRAAALAHTLALSGLHLAMAVGLGAALALAVGRVRPATYLRLPLPRLAVLMAAPLALLYVWLGGASHSLLRAALMFAAFGFMLWRGRRGAFLDGLFLALAVLLLLSPLSLFDLGLRMSALAVAGIIVGAPYFDRLAGRLSERLIPAERARFLLRWPLCILGVSLCANLALLPLTLQAFGEVPLGLVWNLFWLPLMQVWLMPLGLAALVPLALGLDGAAAWLLWLASLPAEALFALLARADASGLLVVLTGVRPLWPAMLGAWLLAVWFFLPRRPLAVLGLCFALLAGPVVLAGYEERRERVAVELIDVGQGLAVLVEGPGGARLLLDAGGLASRTFDVGRAVVVPRLTLNRDPRLDVLAVSHADRDHAGGAAAVVRALRVGGFAWNGRDGEAHSLRELLPLLDARGVDSRVVTAGERIDLGRELRLDVLHPAPDFAGRGSNDGSLVLRLVWRGRPLALLPGDVERAGIRALLDAGSELSADLLVLPHHGAAGSLSPALLDAVAPRIAAAGTGWLNQWNFPSCAVREALGARGVPLYDTGAYGAVRVTWDGPDAAPSVRTFLAGPAPREPCAERPRRRTSGEREGDI</sequence>
<organism evidence="9 10">
    <name type="scientific">Alkalidesulfovibrio alkalitolerans DSM 16529</name>
    <dbReference type="NCBI Taxonomy" id="1121439"/>
    <lineage>
        <taxon>Bacteria</taxon>
        <taxon>Pseudomonadati</taxon>
        <taxon>Thermodesulfobacteriota</taxon>
        <taxon>Desulfovibrionia</taxon>
        <taxon>Desulfovibrionales</taxon>
        <taxon>Desulfovibrionaceae</taxon>
        <taxon>Alkalidesulfovibrio</taxon>
    </lineage>
</organism>
<dbReference type="Pfam" id="PF00753">
    <property type="entry name" value="Lactamase_B"/>
    <property type="match status" value="1"/>
</dbReference>
<feature type="transmembrane region" description="Helical" evidence="7">
    <location>
        <begin position="514"/>
        <end position="533"/>
    </location>
</feature>
<dbReference type="NCBIfam" id="TIGR00360">
    <property type="entry name" value="ComEC_N-term"/>
    <property type="match status" value="1"/>
</dbReference>
<evidence type="ECO:0000256" key="4">
    <source>
        <dbReference type="ARBA" id="ARBA00022989"/>
    </source>
</evidence>